<accession>A0A8J3IXU7</accession>
<sequence>MANQEHLHILQQAVEIWNKWRKEYSDISPDLTGVDLCDSNLAGINLSNVNLTEARLCRTDLRDSDLRRALLDGTDLSEANLMRAVLSQANISNTNLQSANLFGATLIGTTFQNVNLKDVDLSYSELAFAMFGDVNLSSAKGLESIRHVGSSSIGIDTIYRSSGDIPEVFLRSAGVPDNFISYARSLVKPPIEYYSCFINYSSQDQAFAEKLRQDLQTVGIRCWFAPEDLRIGEKFWHRIDEGIQLYDKLLLIISKHSLSSNWVAKEVEEALFKEKKQKTTILFPIRLDNTVLENPPQRLEPLLQTRHIGNFQHWQDHDAYQQAFTRLMRDLTLSIAQETDKQERTV</sequence>
<dbReference type="Pfam" id="PF13676">
    <property type="entry name" value="TIR_2"/>
    <property type="match status" value="1"/>
</dbReference>
<feature type="domain" description="TIR" evidence="1">
    <location>
        <begin position="192"/>
        <end position="332"/>
    </location>
</feature>
<keyword evidence="3" id="KW-1185">Reference proteome</keyword>
<dbReference type="EMBL" id="BNJK01000002">
    <property type="protein sequence ID" value="GHO98775.1"/>
    <property type="molecule type" value="Genomic_DNA"/>
</dbReference>
<proteinExistence type="predicted"/>
<dbReference type="PANTHER" id="PTHR14136:SF17">
    <property type="entry name" value="BTB_POZ DOMAIN-CONTAINING PROTEIN KCTD9"/>
    <property type="match status" value="1"/>
</dbReference>
<dbReference type="SUPFAM" id="SSF141571">
    <property type="entry name" value="Pentapeptide repeat-like"/>
    <property type="match status" value="1"/>
</dbReference>
<organism evidence="2 3">
    <name type="scientific">Reticulibacter mediterranei</name>
    <dbReference type="NCBI Taxonomy" id="2778369"/>
    <lineage>
        <taxon>Bacteria</taxon>
        <taxon>Bacillati</taxon>
        <taxon>Chloroflexota</taxon>
        <taxon>Ktedonobacteria</taxon>
        <taxon>Ktedonobacterales</taxon>
        <taxon>Reticulibacteraceae</taxon>
        <taxon>Reticulibacter</taxon>
    </lineage>
</organism>
<evidence type="ECO:0000313" key="3">
    <source>
        <dbReference type="Proteomes" id="UP000597444"/>
    </source>
</evidence>
<dbReference type="GO" id="GO:0007165">
    <property type="term" value="P:signal transduction"/>
    <property type="evidence" value="ECO:0007669"/>
    <property type="project" value="InterPro"/>
</dbReference>
<dbReference type="AlphaFoldDB" id="A0A8J3IXU7"/>
<dbReference type="SUPFAM" id="SSF52200">
    <property type="entry name" value="Toll/Interleukin receptor TIR domain"/>
    <property type="match status" value="1"/>
</dbReference>
<name>A0A8J3IXU7_9CHLR</name>
<dbReference type="Gene3D" id="2.160.20.80">
    <property type="entry name" value="E3 ubiquitin-protein ligase SopA"/>
    <property type="match status" value="1"/>
</dbReference>
<dbReference type="InterPro" id="IPR051082">
    <property type="entry name" value="Pentapeptide-BTB/POZ_domain"/>
</dbReference>
<dbReference type="Gene3D" id="3.40.50.10140">
    <property type="entry name" value="Toll/interleukin-1 receptor homology (TIR) domain"/>
    <property type="match status" value="1"/>
</dbReference>
<protein>
    <recommendedName>
        <fullName evidence="1">TIR domain-containing protein</fullName>
    </recommendedName>
</protein>
<gene>
    <name evidence="2" type="ORF">KSF_088230</name>
</gene>
<dbReference type="SMART" id="SM00255">
    <property type="entry name" value="TIR"/>
    <property type="match status" value="1"/>
</dbReference>
<reference evidence="2" key="1">
    <citation type="submission" date="2020-10" db="EMBL/GenBank/DDBJ databases">
        <title>Taxonomic study of unclassified bacteria belonging to the class Ktedonobacteria.</title>
        <authorList>
            <person name="Yabe S."/>
            <person name="Wang C.M."/>
            <person name="Zheng Y."/>
            <person name="Sakai Y."/>
            <person name="Cavaletti L."/>
            <person name="Monciardini P."/>
            <person name="Donadio S."/>
        </authorList>
    </citation>
    <scope>NUCLEOTIDE SEQUENCE</scope>
    <source>
        <strain evidence="2">ID150040</strain>
    </source>
</reference>
<evidence type="ECO:0000259" key="1">
    <source>
        <dbReference type="PROSITE" id="PS50104"/>
    </source>
</evidence>
<dbReference type="InterPro" id="IPR001646">
    <property type="entry name" value="5peptide_repeat"/>
</dbReference>
<evidence type="ECO:0000313" key="2">
    <source>
        <dbReference type="EMBL" id="GHO98775.1"/>
    </source>
</evidence>
<dbReference type="RefSeq" id="WP_220209468.1">
    <property type="nucleotide sequence ID" value="NZ_BNJK01000002.1"/>
</dbReference>
<dbReference type="PANTHER" id="PTHR14136">
    <property type="entry name" value="BTB_POZ DOMAIN-CONTAINING PROTEIN KCTD9"/>
    <property type="match status" value="1"/>
</dbReference>
<comment type="caution">
    <text evidence="2">The sequence shown here is derived from an EMBL/GenBank/DDBJ whole genome shotgun (WGS) entry which is preliminary data.</text>
</comment>
<dbReference type="PROSITE" id="PS50104">
    <property type="entry name" value="TIR"/>
    <property type="match status" value="1"/>
</dbReference>
<dbReference type="Pfam" id="PF00805">
    <property type="entry name" value="Pentapeptide"/>
    <property type="match status" value="2"/>
</dbReference>
<dbReference type="InterPro" id="IPR035897">
    <property type="entry name" value="Toll_tir_struct_dom_sf"/>
</dbReference>
<dbReference type="Proteomes" id="UP000597444">
    <property type="component" value="Unassembled WGS sequence"/>
</dbReference>
<dbReference type="InterPro" id="IPR000157">
    <property type="entry name" value="TIR_dom"/>
</dbReference>